<dbReference type="EMBL" id="JAUSSK010000002">
    <property type="protein sequence ID" value="MDQ0008971.1"/>
    <property type="molecule type" value="Genomic_DNA"/>
</dbReference>
<protein>
    <recommendedName>
        <fullName evidence="4">DUF4340 domain-containing protein</fullName>
    </recommendedName>
</protein>
<evidence type="ECO:0000313" key="3">
    <source>
        <dbReference type="Proteomes" id="UP001237737"/>
    </source>
</evidence>
<reference evidence="2 3" key="1">
    <citation type="submission" date="2023-07" db="EMBL/GenBank/DDBJ databases">
        <title>Sorghum-associated microbial communities from plants grown in Nebraska, USA.</title>
        <authorList>
            <person name="Schachtman D."/>
        </authorList>
    </citation>
    <scope>NUCLEOTIDE SEQUENCE [LARGE SCALE GENOMIC DNA]</scope>
    <source>
        <strain evidence="2 3">CC60</strain>
    </source>
</reference>
<dbReference type="RefSeq" id="WP_306848103.1">
    <property type="nucleotide sequence ID" value="NZ_JAUSSK010000002.1"/>
</dbReference>
<sequence length="162" mass="17152">MNARLAGLALLALLVAAVAWQWHADDAQTREYTLTALDPDAVQSIEVELKGLPAQRFDRRDGHWTSPAGPVDEGRAQELAALAATPVSAWTPASGFEAAKIGLAPPLATLVLDGTRIEFGEMTALGKQRYARVAGRVAFVPAQALPRAPRTASLPTTTSTAR</sequence>
<feature type="chain" id="PRO_5046864098" description="DUF4340 domain-containing protein" evidence="1">
    <location>
        <begin position="25"/>
        <end position="162"/>
    </location>
</feature>
<keyword evidence="1" id="KW-0732">Signal</keyword>
<keyword evidence="3" id="KW-1185">Reference proteome</keyword>
<gene>
    <name evidence="2" type="ORF">J2T07_001148</name>
</gene>
<name>A0ABT9SVF1_9GAMM</name>
<comment type="caution">
    <text evidence="2">The sequence shown here is derived from an EMBL/GenBank/DDBJ whole genome shotgun (WGS) entry which is preliminary data.</text>
</comment>
<evidence type="ECO:0000313" key="2">
    <source>
        <dbReference type="EMBL" id="MDQ0008971.1"/>
    </source>
</evidence>
<organism evidence="2 3">
    <name type="scientific">Luteibacter jiangsuensis</name>
    <dbReference type="NCBI Taxonomy" id="637577"/>
    <lineage>
        <taxon>Bacteria</taxon>
        <taxon>Pseudomonadati</taxon>
        <taxon>Pseudomonadota</taxon>
        <taxon>Gammaproteobacteria</taxon>
        <taxon>Lysobacterales</taxon>
        <taxon>Rhodanobacteraceae</taxon>
        <taxon>Luteibacter</taxon>
    </lineage>
</organism>
<dbReference type="Proteomes" id="UP001237737">
    <property type="component" value="Unassembled WGS sequence"/>
</dbReference>
<accession>A0ABT9SVF1</accession>
<feature type="signal peptide" evidence="1">
    <location>
        <begin position="1"/>
        <end position="24"/>
    </location>
</feature>
<proteinExistence type="predicted"/>
<evidence type="ECO:0000256" key="1">
    <source>
        <dbReference type="SAM" id="SignalP"/>
    </source>
</evidence>
<evidence type="ECO:0008006" key="4">
    <source>
        <dbReference type="Google" id="ProtNLM"/>
    </source>
</evidence>